<dbReference type="GO" id="GO:0008053">
    <property type="term" value="P:mitochondrial fusion"/>
    <property type="evidence" value="ECO:0007669"/>
    <property type="project" value="InterPro"/>
</dbReference>
<sequence>MLQVTPRISFPMNDAPRRSKIIIASAGIGIILLGVLTRYIRRRFGDFKTAAVNGDVGNVVWCGRCRCGRRISGARGSLRALQGPVDRASMGQMGPQQLANLGLDSLDQVINYWEQALHRIRTGGPASGNENLAASLETLLVESQRLRSAAHWRLAEGAPPLVVEQPQLAELTYRGTPSLADTESFVSAEGTSDVAVLADLEASLIPPAEQSALYMEALELLEKEGIPCRTFRVEVVRCNSREDYLAKIHCIRLAFKRLTNQPDVLQWLIEAANHILGGFMLCAGKDPKDALHAYRELVAYLLDSSHYDQITKELRYKGVVCPTVYDVVIDYVLLDAFDDLSSPPQSVVAVIQNRWLTAGFKETALSAAIWSLFKAKKGLLPFSNGFFSHYYALMEQIVPVLAWGFMGTDNDLKDMCKFFKDEVEALVCDMFDPSCSRYSSVDDLAQDILQNSQLHYDRLCQALAGALLPDSVPP</sequence>
<keyword evidence="6" id="KW-0496">Mitochondrion</keyword>
<dbReference type="Pfam" id="PF10265">
    <property type="entry name" value="Miga"/>
    <property type="match status" value="1"/>
</dbReference>
<name>A0A131Z5B2_RHIAP</name>
<comment type="subcellular location">
    <subcellularLocation>
        <location evidence="1">Mitochondrion outer membrane</location>
    </subcellularLocation>
</comment>
<reference evidence="9" key="1">
    <citation type="journal article" date="2016" name="Ticks Tick Borne Dis.">
        <title>De novo assembly and annotation of the salivary gland transcriptome of Rhipicephalus appendiculatus male and female ticks during blood feeding.</title>
        <authorList>
            <person name="de Castro M.H."/>
            <person name="de Klerk D."/>
            <person name="Pienaar R."/>
            <person name="Latif A.A."/>
            <person name="Rees D.J."/>
            <person name="Mans B.J."/>
        </authorList>
    </citation>
    <scope>NUCLEOTIDE SEQUENCE</scope>
    <source>
        <tissue evidence="9">Salivary glands</tissue>
    </source>
</reference>
<evidence type="ECO:0000256" key="4">
    <source>
        <dbReference type="ARBA" id="ARBA00022787"/>
    </source>
</evidence>
<organism evidence="9">
    <name type="scientific">Rhipicephalus appendiculatus</name>
    <name type="common">Brown ear tick</name>
    <dbReference type="NCBI Taxonomy" id="34631"/>
    <lineage>
        <taxon>Eukaryota</taxon>
        <taxon>Metazoa</taxon>
        <taxon>Ecdysozoa</taxon>
        <taxon>Arthropoda</taxon>
        <taxon>Chelicerata</taxon>
        <taxon>Arachnida</taxon>
        <taxon>Acari</taxon>
        <taxon>Parasitiformes</taxon>
        <taxon>Ixodida</taxon>
        <taxon>Ixodoidea</taxon>
        <taxon>Ixodidae</taxon>
        <taxon>Rhipicephalinae</taxon>
        <taxon>Rhipicephalus</taxon>
        <taxon>Rhipicephalus</taxon>
    </lineage>
</organism>
<dbReference type="GO" id="GO:0005741">
    <property type="term" value="C:mitochondrial outer membrane"/>
    <property type="evidence" value="ECO:0007669"/>
    <property type="project" value="UniProtKB-SubCell"/>
</dbReference>
<proteinExistence type="inferred from homology"/>
<dbReference type="PANTHER" id="PTHR21508">
    <property type="entry name" value="MITOGUARDIN"/>
    <property type="match status" value="1"/>
</dbReference>
<protein>
    <submittedName>
        <fullName evidence="9">Protein FAM73B</fullName>
    </submittedName>
</protein>
<dbReference type="AlphaFoldDB" id="A0A131Z5B2"/>
<evidence type="ECO:0000256" key="5">
    <source>
        <dbReference type="ARBA" id="ARBA00022989"/>
    </source>
</evidence>
<dbReference type="InterPro" id="IPR019392">
    <property type="entry name" value="Miga"/>
</dbReference>
<keyword evidence="4" id="KW-1000">Mitochondrion outer membrane</keyword>
<dbReference type="EMBL" id="GEDV01002921">
    <property type="protein sequence ID" value="JAP85636.1"/>
    <property type="molecule type" value="Transcribed_RNA"/>
</dbReference>
<evidence type="ECO:0000256" key="3">
    <source>
        <dbReference type="ARBA" id="ARBA00022692"/>
    </source>
</evidence>
<keyword evidence="3 8" id="KW-0812">Transmembrane</keyword>
<evidence type="ECO:0000256" key="2">
    <source>
        <dbReference type="ARBA" id="ARBA00008969"/>
    </source>
</evidence>
<evidence type="ECO:0000256" key="7">
    <source>
        <dbReference type="ARBA" id="ARBA00023136"/>
    </source>
</evidence>
<dbReference type="PANTHER" id="PTHR21508:SF5">
    <property type="entry name" value="MITOGUARDIN"/>
    <property type="match status" value="1"/>
</dbReference>
<keyword evidence="5 8" id="KW-1133">Transmembrane helix</keyword>
<evidence type="ECO:0000313" key="9">
    <source>
        <dbReference type="EMBL" id="JAP85636.1"/>
    </source>
</evidence>
<evidence type="ECO:0000256" key="8">
    <source>
        <dbReference type="SAM" id="Phobius"/>
    </source>
</evidence>
<evidence type="ECO:0000256" key="1">
    <source>
        <dbReference type="ARBA" id="ARBA00004294"/>
    </source>
</evidence>
<keyword evidence="7 8" id="KW-0472">Membrane</keyword>
<accession>A0A131Z5B2</accession>
<feature type="transmembrane region" description="Helical" evidence="8">
    <location>
        <begin position="21"/>
        <end position="40"/>
    </location>
</feature>
<evidence type="ECO:0000256" key="6">
    <source>
        <dbReference type="ARBA" id="ARBA00023128"/>
    </source>
</evidence>
<comment type="similarity">
    <text evidence="2">Belongs to the mitoguardin family.</text>
</comment>